<accession>A0A2T2WK61</accession>
<protein>
    <recommendedName>
        <fullName evidence="1">DUF1540 domain-containing protein</fullName>
    </recommendedName>
</protein>
<evidence type="ECO:0000313" key="3">
    <source>
        <dbReference type="Proteomes" id="UP000241848"/>
    </source>
</evidence>
<organism evidence="2 3">
    <name type="scientific">Sulfobacillus acidophilus</name>
    <dbReference type="NCBI Taxonomy" id="53633"/>
    <lineage>
        <taxon>Bacteria</taxon>
        <taxon>Bacillati</taxon>
        <taxon>Bacillota</taxon>
        <taxon>Clostridia</taxon>
        <taxon>Eubacteriales</taxon>
        <taxon>Clostridiales Family XVII. Incertae Sedis</taxon>
        <taxon>Sulfobacillus</taxon>
    </lineage>
</organism>
<reference evidence="2 3" key="1">
    <citation type="journal article" date="2014" name="BMC Genomics">
        <title>Comparison of environmental and isolate Sulfobacillus genomes reveals diverse carbon, sulfur, nitrogen, and hydrogen metabolisms.</title>
        <authorList>
            <person name="Justice N.B."/>
            <person name="Norman A."/>
            <person name="Brown C.T."/>
            <person name="Singh A."/>
            <person name="Thomas B.C."/>
            <person name="Banfield J.F."/>
        </authorList>
    </citation>
    <scope>NUCLEOTIDE SEQUENCE [LARGE SCALE GENOMIC DNA]</scope>
    <source>
        <strain evidence="2">AMDSBA3</strain>
    </source>
</reference>
<dbReference type="InterPro" id="IPR011437">
    <property type="entry name" value="DUF1540"/>
</dbReference>
<evidence type="ECO:0000259" key="1">
    <source>
        <dbReference type="Pfam" id="PF07561"/>
    </source>
</evidence>
<evidence type="ECO:0000313" key="2">
    <source>
        <dbReference type="EMBL" id="PSR22606.1"/>
    </source>
</evidence>
<comment type="caution">
    <text evidence="2">The sequence shown here is derived from an EMBL/GenBank/DDBJ whole genome shotgun (WGS) entry which is preliminary data.</text>
</comment>
<dbReference type="AlphaFoldDB" id="A0A2T2WK61"/>
<proteinExistence type="predicted"/>
<dbReference type="EMBL" id="PXYV01000014">
    <property type="protein sequence ID" value="PSR22606.1"/>
    <property type="molecule type" value="Genomic_DNA"/>
</dbReference>
<name>A0A2T2WK61_9FIRM</name>
<gene>
    <name evidence="2" type="ORF">C7B45_06000</name>
</gene>
<dbReference type="Proteomes" id="UP000241848">
    <property type="component" value="Unassembled WGS sequence"/>
</dbReference>
<feature type="domain" description="DUF1540" evidence="1">
    <location>
        <begin position="4"/>
        <end position="29"/>
    </location>
</feature>
<dbReference type="Pfam" id="PF07561">
    <property type="entry name" value="DUF1540"/>
    <property type="match status" value="1"/>
</dbReference>
<sequence>MAFILCDVTECRHNDQRQCSLDQVAIVPGFWAVIPETLQGTSRLADQPWLYGYAGEFDAYLDYAHSHPEALAAGALCQSYAP</sequence>